<feature type="compositionally biased region" description="Basic residues" evidence="1">
    <location>
        <begin position="1"/>
        <end position="12"/>
    </location>
</feature>
<accession>A0ABU6PKG5</accession>
<keyword evidence="3" id="KW-1185">Reference proteome</keyword>
<evidence type="ECO:0000313" key="2">
    <source>
        <dbReference type="EMBL" id="MED4681758.1"/>
    </source>
</evidence>
<gene>
    <name evidence="2" type="ORF">P9485_29055</name>
</gene>
<organism evidence="2 3">
    <name type="scientific">Bacillus nitratireducens</name>
    <dbReference type="NCBI Taxonomy" id="2026193"/>
    <lineage>
        <taxon>Bacteria</taxon>
        <taxon>Bacillati</taxon>
        <taxon>Bacillota</taxon>
        <taxon>Bacilli</taxon>
        <taxon>Bacillales</taxon>
        <taxon>Bacillaceae</taxon>
        <taxon>Bacillus</taxon>
        <taxon>Bacillus cereus group</taxon>
    </lineage>
</organism>
<comment type="caution">
    <text evidence="2">The sequence shown here is derived from an EMBL/GenBank/DDBJ whole genome shotgun (WGS) entry which is preliminary data.</text>
</comment>
<dbReference type="RefSeq" id="WP_235713439.1">
    <property type="nucleotide sequence ID" value="NZ_JARTIK010000042.1"/>
</dbReference>
<dbReference type="Proteomes" id="UP001336122">
    <property type="component" value="Unassembled WGS sequence"/>
</dbReference>
<reference evidence="2 3" key="1">
    <citation type="submission" date="2023-03" db="EMBL/GenBank/DDBJ databases">
        <title>Bacillus Genome Sequencing.</title>
        <authorList>
            <person name="Dunlap C."/>
        </authorList>
    </citation>
    <scope>NUCLEOTIDE SEQUENCE [LARGE SCALE GENOMIC DNA]</scope>
    <source>
        <strain evidence="2 3">NRS-319</strain>
    </source>
</reference>
<feature type="region of interest" description="Disordered" evidence="1">
    <location>
        <begin position="1"/>
        <end position="29"/>
    </location>
</feature>
<sequence>MSKNKSKQQHGKRPPETVDCSPPKKIPLENTATLPENQVFVDLLGKNILLSTHSDQLNILGQTFRPIFTGKLVRVTDGFITLYPVIIKMNNAPFFQFPTPLDFAIEMIVFFLPFDPNTKFPIP</sequence>
<protein>
    <submittedName>
        <fullName evidence="2">Uncharacterized protein</fullName>
    </submittedName>
</protein>
<evidence type="ECO:0000313" key="3">
    <source>
        <dbReference type="Proteomes" id="UP001336122"/>
    </source>
</evidence>
<evidence type="ECO:0000256" key="1">
    <source>
        <dbReference type="SAM" id="MobiDB-lite"/>
    </source>
</evidence>
<dbReference type="EMBL" id="JARTIK010000042">
    <property type="protein sequence ID" value="MED4681758.1"/>
    <property type="molecule type" value="Genomic_DNA"/>
</dbReference>
<proteinExistence type="predicted"/>
<name>A0ABU6PKG5_9BACI</name>